<dbReference type="Pfam" id="PF01555">
    <property type="entry name" value="N6_N4_Mtase"/>
    <property type="match status" value="2"/>
</dbReference>
<feature type="domain" description="DNA methylase N-4/N-6" evidence="3">
    <location>
        <begin position="26"/>
        <end position="78"/>
    </location>
</feature>
<feature type="domain" description="DNA methylase N-4/N-6" evidence="3">
    <location>
        <begin position="248"/>
        <end position="347"/>
    </location>
</feature>
<gene>
    <name evidence="4" type="ORF">ES692_17055</name>
</gene>
<dbReference type="Proteomes" id="UP000321938">
    <property type="component" value="Unassembled WGS sequence"/>
</dbReference>
<protein>
    <submittedName>
        <fullName evidence="4">Site-specific DNA-methyltransferase</fullName>
    </submittedName>
</protein>
<dbReference type="GO" id="GO:0008170">
    <property type="term" value="F:N-methyltransferase activity"/>
    <property type="evidence" value="ECO:0007669"/>
    <property type="project" value="InterPro"/>
</dbReference>
<dbReference type="Gene3D" id="3.40.50.150">
    <property type="entry name" value="Vaccinia Virus protein VP39"/>
    <property type="match status" value="2"/>
</dbReference>
<evidence type="ECO:0000313" key="4">
    <source>
        <dbReference type="EMBL" id="TXE15365.1"/>
    </source>
</evidence>
<keyword evidence="5" id="KW-1185">Reference proteome</keyword>
<sequence>MVDKQFVTPWADKSDSDPFHSLCSYLGAFPPSLANYFIKYFTDENDLVFDPFSGRGTTILESRLLNRKSFGSDLNPIALALSKAKSYNLKPKDILNRIDELQEDYDYALFLPEAQAQADEIHLIFHPRTLAELCYLRVMLLESENKIDQFLIGAVLGIMHGGERKDGSSGYLSISMPNTFSMAPDYVRRFVQTKELNRVYRNVFDNLRDKVRRVFKKHISPKKASFILECDAKEISKSKELKKYHGKVDLLLTSPPYLGIVNYAKQNWIRSWFLESDPIEISERLDDDLNINEWVKFSKTTVTEFKKMLKPNGTAVFVIGDVAKSTNNVIPLAREFAMMIKENKLFKNIWIFSDYIQGVDKTTRIWGETKGKATATDRIVILSDVNPFEKNDRLNGQFILNYEQIKESTQDFLG</sequence>
<dbReference type="EMBL" id="VOSB01000037">
    <property type="protein sequence ID" value="TXE15365.1"/>
    <property type="molecule type" value="Genomic_DNA"/>
</dbReference>
<reference evidence="4 5" key="1">
    <citation type="submission" date="2019-08" db="EMBL/GenBank/DDBJ databases">
        <title>Genome of Psychroserpens burtonensis ACAM 167.</title>
        <authorList>
            <person name="Bowman J.P."/>
        </authorList>
    </citation>
    <scope>NUCLEOTIDE SEQUENCE [LARGE SCALE GENOMIC DNA]</scope>
    <source>
        <strain evidence="4 5">ACAM 167</strain>
    </source>
</reference>
<comment type="caution">
    <text evidence="4">The sequence shown here is derived from an EMBL/GenBank/DDBJ whole genome shotgun (WGS) entry which is preliminary data.</text>
</comment>
<dbReference type="InterPro" id="IPR002941">
    <property type="entry name" value="DNA_methylase_N4/N6"/>
</dbReference>
<accession>A0A5C7B697</accession>
<dbReference type="GO" id="GO:0032259">
    <property type="term" value="P:methylation"/>
    <property type="evidence" value="ECO:0007669"/>
    <property type="project" value="UniProtKB-KW"/>
</dbReference>
<evidence type="ECO:0000256" key="1">
    <source>
        <dbReference type="ARBA" id="ARBA00022603"/>
    </source>
</evidence>
<name>A0A5C7B697_9FLAO</name>
<proteinExistence type="predicted"/>
<dbReference type="RefSeq" id="WP_147232133.1">
    <property type="nucleotide sequence ID" value="NZ_VOSB01000037.1"/>
</dbReference>
<keyword evidence="2 4" id="KW-0808">Transferase</keyword>
<dbReference type="InterPro" id="IPR029063">
    <property type="entry name" value="SAM-dependent_MTases_sf"/>
</dbReference>
<evidence type="ECO:0000256" key="2">
    <source>
        <dbReference type="ARBA" id="ARBA00022679"/>
    </source>
</evidence>
<dbReference type="OrthoDB" id="9800801at2"/>
<keyword evidence="1 4" id="KW-0489">Methyltransferase</keyword>
<organism evidence="4 5">
    <name type="scientific">Psychroserpens burtonensis</name>
    <dbReference type="NCBI Taxonomy" id="49278"/>
    <lineage>
        <taxon>Bacteria</taxon>
        <taxon>Pseudomonadati</taxon>
        <taxon>Bacteroidota</taxon>
        <taxon>Flavobacteriia</taxon>
        <taxon>Flavobacteriales</taxon>
        <taxon>Flavobacteriaceae</taxon>
        <taxon>Psychroserpens</taxon>
    </lineage>
</organism>
<dbReference type="AlphaFoldDB" id="A0A5C7B697"/>
<evidence type="ECO:0000259" key="3">
    <source>
        <dbReference type="Pfam" id="PF01555"/>
    </source>
</evidence>
<dbReference type="SUPFAM" id="SSF53335">
    <property type="entry name" value="S-adenosyl-L-methionine-dependent methyltransferases"/>
    <property type="match status" value="2"/>
</dbReference>
<evidence type="ECO:0000313" key="5">
    <source>
        <dbReference type="Proteomes" id="UP000321938"/>
    </source>
</evidence>
<dbReference type="GO" id="GO:0003677">
    <property type="term" value="F:DNA binding"/>
    <property type="evidence" value="ECO:0007669"/>
    <property type="project" value="InterPro"/>
</dbReference>